<evidence type="ECO:0000313" key="3">
    <source>
        <dbReference type="Proteomes" id="UP000631114"/>
    </source>
</evidence>
<proteinExistence type="predicted"/>
<reference evidence="2 3" key="1">
    <citation type="submission" date="2020-10" db="EMBL/GenBank/DDBJ databases">
        <title>The Coptis chinensis genome and diversification of protoberbering-type alkaloids.</title>
        <authorList>
            <person name="Wang B."/>
            <person name="Shu S."/>
            <person name="Song C."/>
            <person name="Liu Y."/>
        </authorList>
    </citation>
    <scope>NUCLEOTIDE SEQUENCE [LARGE SCALE GENOMIC DNA]</scope>
    <source>
        <strain evidence="2">HL-2020</strain>
        <tissue evidence="2">Leaf</tissue>
    </source>
</reference>
<feature type="region of interest" description="Disordered" evidence="1">
    <location>
        <begin position="161"/>
        <end position="195"/>
    </location>
</feature>
<keyword evidence="3" id="KW-1185">Reference proteome</keyword>
<dbReference type="Gene3D" id="1.25.40.10">
    <property type="entry name" value="Tetratricopeptide repeat domain"/>
    <property type="match status" value="1"/>
</dbReference>
<evidence type="ECO:0000256" key="1">
    <source>
        <dbReference type="SAM" id="MobiDB-lite"/>
    </source>
</evidence>
<dbReference type="InterPro" id="IPR011990">
    <property type="entry name" value="TPR-like_helical_dom_sf"/>
</dbReference>
<protein>
    <submittedName>
        <fullName evidence="2">Uncharacterized protein</fullName>
    </submittedName>
</protein>
<gene>
    <name evidence="2" type="ORF">IFM89_002284</name>
</gene>
<dbReference type="EMBL" id="JADFTS010000002">
    <property type="protein sequence ID" value="KAF9618589.1"/>
    <property type="molecule type" value="Genomic_DNA"/>
</dbReference>
<dbReference type="PANTHER" id="PTHR39104">
    <property type="entry name" value="AMINO ACID-LIGASE"/>
    <property type="match status" value="1"/>
</dbReference>
<dbReference type="PANTHER" id="PTHR39104:SF1">
    <property type="entry name" value="AMINO ACID-LIGASE"/>
    <property type="match status" value="1"/>
</dbReference>
<sequence>MVQIKYLQKNVDEALSSYEELAKEDPNDYRPYFYQFVIYSLLDRNEEVKAQFAKCREVCPKDFKKKPCKEGGMYSKPPKKLLTIKGAKWRSCSIDLGHGESMVENQSKGYYRCKDSKRFRPETSRTKSNRSKHVGNHLYLNIITHGQHKEMHLLAQHLTQPPKNNVASKSSSSPQTSSKPKSLKEEHKDNVSNGMSISVVDGSINDYTDVLDHLPTSGMLDFFQRIYSRSHYVQDVVVSEDEKVDMGFISHFFGLGPTSVATVKLNKHLIGSVSSSSSSLTWKSLLSFFASRGFPDDNDPIIVHGKLCNSETKSLVPLY</sequence>
<dbReference type="AlphaFoldDB" id="A0A835IK36"/>
<organism evidence="2 3">
    <name type="scientific">Coptis chinensis</name>
    <dbReference type="NCBI Taxonomy" id="261450"/>
    <lineage>
        <taxon>Eukaryota</taxon>
        <taxon>Viridiplantae</taxon>
        <taxon>Streptophyta</taxon>
        <taxon>Embryophyta</taxon>
        <taxon>Tracheophyta</taxon>
        <taxon>Spermatophyta</taxon>
        <taxon>Magnoliopsida</taxon>
        <taxon>Ranunculales</taxon>
        <taxon>Ranunculaceae</taxon>
        <taxon>Coptidoideae</taxon>
        <taxon>Coptis</taxon>
    </lineage>
</organism>
<dbReference type="SUPFAM" id="SSF48452">
    <property type="entry name" value="TPR-like"/>
    <property type="match status" value="1"/>
</dbReference>
<feature type="compositionally biased region" description="Low complexity" evidence="1">
    <location>
        <begin position="168"/>
        <end position="180"/>
    </location>
</feature>
<comment type="caution">
    <text evidence="2">The sequence shown here is derived from an EMBL/GenBank/DDBJ whole genome shotgun (WGS) entry which is preliminary data.</text>
</comment>
<dbReference type="Proteomes" id="UP000631114">
    <property type="component" value="Unassembled WGS sequence"/>
</dbReference>
<name>A0A835IK36_9MAGN</name>
<accession>A0A835IK36</accession>
<evidence type="ECO:0000313" key="2">
    <source>
        <dbReference type="EMBL" id="KAF9618589.1"/>
    </source>
</evidence>
<dbReference type="OrthoDB" id="1856606at2759"/>